<feature type="signal peptide" evidence="1">
    <location>
        <begin position="1"/>
        <end position="21"/>
    </location>
</feature>
<feature type="chain" id="PRO_5016283504" description="Peptidase YpeB-like protein" evidence="1">
    <location>
        <begin position="22"/>
        <end position="100"/>
    </location>
</feature>
<organism evidence="2 3">
    <name type="scientific">Hoeflea marina</name>
    <dbReference type="NCBI Taxonomy" id="274592"/>
    <lineage>
        <taxon>Bacteria</taxon>
        <taxon>Pseudomonadati</taxon>
        <taxon>Pseudomonadota</taxon>
        <taxon>Alphaproteobacteria</taxon>
        <taxon>Hyphomicrobiales</taxon>
        <taxon>Rhizobiaceae</taxon>
        <taxon>Hoeflea</taxon>
    </lineage>
</organism>
<evidence type="ECO:0000313" key="3">
    <source>
        <dbReference type="Proteomes" id="UP000246352"/>
    </source>
</evidence>
<keyword evidence="3" id="KW-1185">Reference proteome</keyword>
<name>A0A317PS55_9HYPH</name>
<dbReference type="RefSeq" id="WP_110030746.1">
    <property type="nucleotide sequence ID" value="NZ_QGTR01000001.1"/>
</dbReference>
<dbReference type="AlphaFoldDB" id="A0A317PS55"/>
<protein>
    <recommendedName>
        <fullName evidence="4">Peptidase YpeB-like protein</fullName>
    </recommendedName>
</protein>
<comment type="caution">
    <text evidence="2">The sequence shown here is derived from an EMBL/GenBank/DDBJ whole genome shotgun (WGS) entry which is preliminary data.</text>
</comment>
<dbReference type="Gene3D" id="3.10.450.40">
    <property type="match status" value="1"/>
</dbReference>
<reference evidence="2 3" key="1">
    <citation type="submission" date="2018-05" db="EMBL/GenBank/DDBJ databases">
        <title>Genomic Encyclopedia of Type Strains, Phase IV (KMG-IV): sequencing the most valuable type-strain genomes for metagenomic binning, comparative biology and taxonomic classification.</title>
        <authorList>
            <person name="Goeker M."/>
        </authorList>
    </citation>
    <scope>NUCLEOTIDE SEQUENCE [LARGE SCALE GENOMIC DNA]</scope>
    <source>
        <strain evidence="2 3">DSM 16791</strain>
    </source>
</reference>
<dbReference type="EMBL" id="QGTR01000001">
    <property type="protein sequence ID" value="PWW04298.1"/>
    <property type="molecule type" value="Genomic_DNA"/>
</dbReference>
<gene>
    <name evidence="2" type="ORF">DFR52_101993</name>
</gene>
<sequence length="100" mass="11294">MRQIVLCILAFLVVATTAVRADDDDRNALERAQKSGKVMPLADILEKLKPSIDRPIAGIEFGMEHGAAIYEIYWIDKDGRRREMHVDARTAKILGNEKED</sequence>
<evidence type="ECO:0008006" key="4">
    <source>
        <dbReference type="Google" id="ProtNLM"/>
    </source>
</evidence>
<evidence type="ECO:0000256" key="1">
    <source>
        <dbReference type="SAM" id="SignalP"/>
    </source>
</evidence>
<proteinExistence type="predicted"/>
<accession>A0A317PS55</accession>
<dbReference type="OrthoDB" id="8478748at2"/>
<evidence type="ECO:0000313" key="2">
    <source>
        <dbReference type="EMBL" id="PWW04298.1"/>
    </source>
</evidence>
<dbReference type="Proteomes" id="UP000246352">
    <property type="component" value="Unassembled WGS sequence"/>
</dbReference>
<keyword evidence="1" id="KW-0732">Signal</keyword>